<evidence type="ECO:0000313" key="2">
    <source>
        <dbReference type="EMBL" id="CAK0796126.1"/>
    </source>
</evidence>
<evidence type="ECO:0000313" key="3">
    <source>
        <dbReference type="Proteomes" id="UP001189429"/>
    </source>
</evidence>
<protein>
    <recommendedName>
        <fullName evidence="4">Subtilisin</fullName>
    </recommendedName>
</protein>
<keyword evidence="1" id="KW-0732">Signal</keyword>
<keyword evidence="3" id="KW-1185">Reference proteome</keyword>
<sequence length="191" mass="21333">MLTPIGFVNAVLLAARLKSGGGTNTAPVCSTWVWLSRFSTKRRLWYPLGDPHVPCVKDANTMVSRVVAIMWVNCARGTFWFLEQPMNGLLEVHPRFQEFAKRHRVYRIAVSMGAFGGSSEKKTWIYSGHPWISELIDAQHKYGEYHGPAVALYASVDGKVHGNKPELKLSQAYPVGFGMAVRDLYLAHKVG</sequence>
<evidence type="ECO:0008006" key="4">
    <source>
        <dbReference type="Google" id="ProtNLM"/>
    </source>
</evidence>
<evidence type="ECO:0000256" key="1">
    <source>
        <dbReference type="SAM" id="SignalP"/>
    </source>
</evidence>
<feature type="signal peptide" evidence="1">
    <location>
        <begin position="1"/>
        <end position="22"/>
    </location>
</feature>
<proteinExistence type="predicted"/>
<organism evidence="2 3">
    <name type="scientific">Prorocentrum cordatum</name>
    <dbReference type="NCBI Taxonomy" id="2364126"/>
    <lineage>
        <taxon>Eukaryota</taxon>
        <taxon>Sar</taxon>
        <taxon>Alveolata</taxon>
        <taxon>Dinophyceae</taxon>
        <taxon>Prorocentrales</taxon>
        <taxon>Prorocentraceae</taxon>
        <taxon>Prorocentrum</taxon>
    </lineage>
</organism>
<dbReference type="Proteomes" id="UP001189429">
    <property type="component" value="Unassembled WGS sequence"/>
</dbReference>
<name>A0ABN9PT12_9DINO</name>
<gene>
    <name evidence="2" type="ORF">PCOR1329_LOCUS5589</name>
</gene>
<accession>A0ABN9PT12</accession>
<reference evidence="2" key="1">
    <citation type="submission" date="2023-10" db="EMBL/GenBank/DDBJ databases">
        <authorList>
            <person name="Chen Y."/>
            <person name="Shah S."/>
            <person name="Dougan E. K."/>
            <person name="Thang M."/>
            <person name="Chan C."/>
        </authorList>
    </citation>
    <scope>NUCLEOTIDE SEQUENCE [LARGE SCALE GENOMIC DNA]</scope>
</reference>
<feature type="chain" id="PRO_5046887424" description="Subtilisin" evidence="1">
    <location>
        <begin position="23"/>
        <end position="191"/>
    </location>
</feature>
<comment type="caution">
    <text evidence="2">The sequence shown here is derived from an EMBL/GenBank/DDBJ whole genome shotgun (WGS) entry which is preliminary data.</text>
</comment>
<dbReference type="EMBL" id="CAUYUJ010001478">
    <property type="protein sequence ID" value="CAK0796126.1"/>
    <property type="molecule type" value="Genomic_DNA"/>
</dbReference>